<sequence length="144" mass="16597">MNQQHQRSIEHCSIGCFLASPPPRFFPARTRSAPGELRMKLVVFLIRGCPGEVLLRPIVPAKEGLRTRTKWHILQRFCKLEIISIETETMITISSRSIIKSRCKKSNKKILVFFLSMSVKFLLITTRRSLSVQKRSSTFSQLLH</sequence>
<dbReference type="HOGENOM" id="CLU_1870445_0_0_1"/>
<protein>
    <submittedName>
        <fullName evidence="2">Uncharacterized protein</fullName>
    </submittedName>
</protein>
<dbReference type="Gramene" id="OBART03G35110.1">
    <property type="protein sequence ID" value="OBART03G35110.1"/>
    <property type="gene ID" value="OBART03G35110"/>
</dbReference>
<keyword evidence="1" id="KW-0472">Membrane</keyword>
<reference evidence="2" key="2">
    <citation type="submission" date="2015-03" db="UniProtKB">
        <authorList>
            <consortium name="EnsemblPlants"/>
        </authorList>
    </citation>
    <scope>IDENTIFICATION</scope>
</reference>
<reference evidence="2" key="1">
    <citation type="journal article" date="2009" name="Rice">
        <title>De Novo Next Generation Sequencing of Plant Genomes.</title>
        <authorList>
            <person name="Rounsley S."/>
            <person name="Marri P.R."/>
            <person name="Yu Y."/>
            <person name="He R."/>
            <person name="Sisneros N."/>
            <person name="Goicoechea J.L."/>
            <person name="Lee S.J."/>
            <person name="Angelova A."/>
            <person name="Kudrna D."/>
            <person name="Luo M."/>
            <person name="Affourtit J."/>
            <person name="Desany B."/>
            <person name="Knight J."/>
            <person name="Niazi F."/>
            <person name="Egholm M."/>
            <person name="Wing R.A."/>
        </authorList>
    </citation>
    <scope>NUCLEOTIDE SEQUENCE [LARGE SCALE GENOMIC DNA]</scope>
    <source>
        <strain evidence="2">cv. IRGC 105608</strain>
    </source>
</reference>
<keyword evidence="1" id="KW-0812">Transmembrane</keyword>
<keyword evidence="3" id="KW-1185">Reference proteome</keyword>
<evidence type="ECO:0000313" key="3">
    <source>
        <dbReference type="Proteomes" id="UP000026960"/>
    </source>
</evidence>
<dbReference type="Proteomes" id="UP000026960">
    <property type="component" value="Chromosome 3"/>
</dbReference>
<evidence type="ECO:0000313" key="2">
    <source>
        <dbReference type="EnsemblPlants" id="OBART03G35110.1"/>
    </source>
</evidence>
<evidence type="ECO:0000256" key="1">
    <source>
        <dbReference type="SAM" id="Phobius"/>
    </source>
</evidence>
<name>A0A0D3FPE8_9ORYZ</name>
<feature type="transmembrane region" description="Helical" evidence="1">
    <location>
        <begin position="110"/>
        <end position="130"/>
    </location>
</feature>
<dbReference type="EnsemblPlants" id="OBART03G35110.1">
    <property type="protein sequence ID" value="OBART03G35110.1"/>
    <property type="gene ID" value="OBART03G35110"/>
</dbReference>
<keyword evidence="1" id="KW-1133">Transmembrane helix</keyword>
<dbReference type="AlphaFoldDB" id="A0A0D3FPE8"/>
<dbReference type="PaxDb" id="65489-OBART03G35110.1"/>
<accession>A0A0D3FPE8</accession>
<proteinExistence type="predicted"/>
<organism evidence="2">
    <name type="scientific">Oryza barthii</name>
    <dbReference type="NCBI Taxonomy" id="65489"/>
    <lineage>
        <taxon>Eukaryota</taxon>
        <taxon>Viridiplantae</taxon>
        <taxon>Streptophyta</taxon>
        <taxon>Embryophyta</taxon>
        <taxon>Tracheophyta</taxon>
        <taxon>Spermatophyta</taxon>
        <taxon>Magnoliopsida</taxon>
        <taxon>Liliopsida</taxon>
        <taxon>Poales</taxon>
        <taxon>Poaceae</taxon>
        <taxon>BOP clade</taxon>
        <taxon>Oryzoideae</taxon>
        <taxon>Oryzeae</taxon>
        <taxon>Oryzinae</taxon>
        <taxon>Oryza</taxon>
    </lineage>
</organism>